<dbReference type="InterPro" id="IPR000286">
    <property type="entry name" value="HDACs"/>
</dbReference>
<keyword evidence="4" id="KW-0378">Hydrolase</keyword>
<evidence type="ECO:0000256" key="8">
    <source>
        <dbReference type="ARBA" id="ARBA00023242"/>
    </source>
</evidence>
<evidence type="ECO:0000313" key="12">
    <source>
        <dbReference type="EMBL" id="KAG7527876.1"/>
    </source>
</evidence>
<dbReference type="GO" id="GO:0032221">
    <property type="term" value="C:Rpd3S complex"/>
    <property type="evidence" value="ECO:0007669"/>
    <property type="project" value="UniProtKB-ARBA"/>
</dbReference>
<dbReference type="InterPro" id="IPR023696">
    <property type="entry name" value="Ureohydrolase_dom_sf"/>
</dbReference>
<accession>A0A8K0JEN9</accession>
<comment type="subcellular location">
    <subcellularLocation>
        <location evidence="1">Nucleus</location>
    </subcellularLocation>
</comment>
<feature type="compositionally biased region" description="Acidic residues" evidence="10">
    <location>
        <begin position="400"/>
        <end position="412"/>
    </location>
</feature>
<gene>
    <name evidence="12" type="ORF">FFLO_06541</name>
</gene>
<keyword evidence="13" id="KW-1185">Reference proteome</keyword>
<dbReference type="PANTHER" id="PTHR10625">
    <property type="entry name" value="HISTONE DEACETYLASE HDAC1-RELATED"/>
    <property type="match status" value="1"/>
</dbReference>
<dbReference type="InterPro" id="IPR003084">
    <property type="entry name" value="HDAC_I/II"/>
</dbReference>
<comment type="similarity">
    <text evidence="9">Belongs to the histone deacetylase family. HD Type 1 subfamily.</text>
</comment>
<dbReference type="InterPro" id="IPR023801">
    <property type="entry name" value="His_deacetylse_dom"/>
</dbReference>
<dbReference type="Pfam" id="PF00850">
    <property type="entry name" value="Hist_deacetyl"/>
    <property type="match status" value="1"/>
</dbReference>
<feature type="compositionally biased region" description="Polar residues" evidence="10">
    <location>
        <begin position="536"/>
        <end position="545"/>
    </location>
</feature>
<evidence type="ECO:0000256" key="2">
    <source>
        <dbReference type="ARBA" id="ARBA00012111"/>
    </source>
</evidence>
<evidence type="ECO:0000313" key="13">
    <source>
        <dbReference type="Proteomes" id="UP000812966"/>
    </source>
</evidence>
<keyword evidence="6" id="KW-0805">Transcription regulation</keyword>
<dbReference type="EC" id="3.5.1.98" evidence="2"/>
<dbReference type="GO" id="GO:0070210">
    <property type="term" value="C:Rpd3L-Expanded complex"/>
    <property type="evidence" value="ECO:0007669"/>
    <property type="project" value="TreeGrafter"/>
</dbReference>
<feature type="compositionally biased region" description="Acidic residues" evidence="10">
    <location>
        <begin position="520"/>
        <end position="530"/>
    </location>
</feature>
<keyword evidence="7" id="KW-0804">Transcription</keyword>
<protein>
    <recommendedName>
        <fullName evidence="2">histone deacetylase</fullName>
        <ecNumber evidence="2">3.5.1.98</ecNumber>
    </recommendedName>
</protein>
<dbReference type="Proteomes" id="UP000812966">
    <property type="component" value="Unassembled WGS sequence"/>
</dbReference>
<evidence type="ECO:0000256" key="7">
    <source>
        <dbReference type="ARBA" id="ARBA00023163"/>
    </source>
</evidence>
<name>A0A8K0JEN9_9TREE</name>
<dbReference type="PRINTS" id="PR01271">
    <property type="entry name" value="HISDACETLASE"/>
</dbReference>
<comment type="caution">
    <text evidence="12">The sequence shown here is derived from an EMBL/GenBank/DDBJ whole genome shotgun (WGS) entry which is preliminary data.</text>
</comment>
<evidence type="ECO:0000256" key="3">
    <source>
        <dbReference type="ARBA" id="ARBA00022491"/>
    </source>
</evidence>
<evidence type="ECO:0000256" key="5">
    <source>
        <dbReference type="ARBA" id="ARBA00022853"/>
    </source>
</evidence>
<dbReference type="AlphaFoldDB" id="A0A8K0JEN9"/>
<keyword evidence="5" id="KW-0156">Chromatin regulator</keyword>
<evidence type="ECO:0000256" key="9">
    <source>
        <dbReference type="ARBA" id="ARBA00061569"/>
    </source>
</evidence>
<dbReference type="FunFam" id="3.40.800.20:FF:000001">
    <property type="entry name" value="Histone deacetylase"/>
    <property type="match status" value="1"/>
</dbReference>
<feature type="compositionally biased region" description="Basic and acidic residues" evidence="10">
    <location>
        <begin position="413"/>
        <end position="431"/>
    </location>
</feature>
<keyword evidence="8" id="KW-0539">Nucleus</keyword>
<organism evidence="12 13">
    <name type="scientific">Filobasidium floriforme</name>
    <dbReference type="NCBI Taxonomy" id="5210"/>
    <lineage>
        <taxon>Eukaryota</taxon>
        <taxon>Fungi</taxon>
        <taxon>Dikarya</taxon>
        <taxon>Basidiomycota</taxon>
        <taxon>Agaricomycotina</taxon>
        <taxon>Tremellomycetes</taxon>
        <taxon>Filobasidiales</taxon>
        <taxon>Filobasidiaceae</taxon>
        <taxon>Filobasidium</taxon>
    </lineage>
</organism>
<dbReference type="EMBL" id="JABELV010000222">
    <property type="protein sequence ID" value="KAG7527876.1"/>
    <property type="molecule type" value="Genomic_DNA"/>
</dbReference>
<dbReference type="GO" id="GO:0031507">
    <property type="term" value="P:heterochromatin formation"/>
    <property type="evidence" value="ECO:0007669"/>
    <property type="project" value="TreeGrafter"/>
</dbReference>
<dbReference type="PRINTS" id="PR01270">
    <property type="entry name" value="HDASUPER"/>
</dbReference>
<proteinExistence type="inferred from homology"/>
<dbReference type="PANTHER" id="PTHR10625:SF10">
    <property type="entry name" value="HISTONE DEACETYLASE HDAC1"/>
    <property type="match status" value="1"/>
</dbReference>
<evidence type="ECO:0000256" key="10">
    <source>
        <dbReference type="SAM" id="MobiDB-lite"/>
    </source>
</evidence>
<evidence type="ECO:0000256" key="6">
    <source>
        <dbReference type="ARBA" id="ARBA00023015"/>
    </source>
</evidence>
<evidence type="ECO:0000259" key="11">
    <source>
        <dbReference type="Pfam" id="PF00850"/>
    </source>
</evidence>
<feature type="region of interest" description="Disordered" evidence="10">
    <location>
        <begin position="383"/>
        <end position="547"/>
    </location>
</feature>
<reference evidence="12" key="1">
    <citation type="submission" date="2020-04" db="EMBL/GenBank/DDBJ databases">
        <title>Analysis of mating type loci in Filobasidium floriforme.</title>
        <authorList>
            <person name="Nowrousian M."/>
        </authorList>
    </citation>
    <scope>NUCLEOTIDE SEQUENCE</scope>
    <source>
        <strain evidence="12">CBS 6242</strain>
    </source>
</reference>
<keyword evidence="3" id="KW-0678">Repressor</keyword>
<dbReference type="GO" id="GO:0141221">
    <property type="term" value="F:histone deacetylase activity, hydrolytic mechanism"/>
    <property type="evidence" value="ECO:0007669"/>
    <property type="project" value="UniProtKB-EC"/>
</dbReference>
<feature type="compositionally biased region" description="Basic and acidic residues" evidence="10">
    <location>
        <begin position="448"/>
        <end position="469"/>
    </location>
</feature>
<dbReference type="Gene3D" id="3.40.800.20">
    <property type="entry name" value="Histone deacetylase domain"/>
    <property type="match status" value="1"/>
</dbReference>
<evidence type="ECO:0000256" key="4">
    <source>
        <dbReference type="ARBA" id="ARBA00022801"/>
    </source>
</evidence>
<dbReference type="OrthoDB" id="1918432at2759"/>
<evidence type="ECO:0000256" key="1">
    <source>
        <dbReference type="ARBA" id="ARBA00004123"/>
    </source>
</evidence>
<feature type="domain" description="Histone deacetylase" evidence="11">
    <location>
        <begin position="38"/>
        <end position="326"/>
    </location>
</feature>
<dbReference type="SUPFAM" id="SSF52768">
    <property type="entry name" value="Arginase/deacetylase"/>
    <property type="match status" value="1"/>
</dbReference>
<sequence>MGSAPGEGDYETIEGEQKKRVCYFFDSDIGNYHYGPVHPMKPTRIRMTHSLVMNYGLYKKMEIFRAKPATKREMSQFHTDEYVDFLYRINPENANGYAREQQKYNVGDDCPIFDGLFEYCSISAGGSMEGAARLSRDKCDIAVNWAGGLHHAKKAEASGFCYVNDIVLGILELLRYHQRVMYIDIDVHHGDGVEEAFYTTDRVMTLSFHKYGEFFPGTGELRDIGIGKGKYYALNVPLRDGITDDGYREIFESTVGRSVEWYKPTAIVLQCGADSLAGDKLGYFNLSLKGHADCVQFVKKFNLPLLLLGGGGYTLRATSRAWAYETGLAAGVKLCRRIPANEYFEHYGPDYELDVRSSNMEDLNTPEYLAKIQRAIYENLREKESAPGIQMQSVPKLDHDDDDGREDEDMEDPDIRINIRQKDARIQRDGELSDSDDEGMGGRRHRQNHGESNEKPSSRRKGKSPEKGDTNGGAVSPKMDKKKRVNGEKVGNGTPGLDSEAPPAPKGTVVSTGAIIATGELEDGEVEEDTEMKATGTDTPTNQSADVDMDAVNSEIENEKATGQINKVGMEAKGADESGAIPPAPTAG</sequence>
<dbReference type="InterPro" id="IPR037138">
    <property type="entry name" value="His_deacetylse_dom_sf"/>
</dbReference>